<dbReference type="SUPFAM" id="SSF54427">
    <property type="entry name" value="NTF2-like"/>
    <property type="match status" value="1"/>
</dbReference>
<dbReference type="eggNOG" id="COG4538">
    <property type="taxonomic scope" value="Bacteria"/>
</dbReference>
<dbReference type="RefSeq" id="WP_006271717.1">
    <property type="nucleotide sequence ID" value="NZ_GL883077.1"/>
</dbReference>
<dbReference type="AlphaFoldDB" id="F4QGT7"/>
<evidence type="ECO:0000313" key="3">
    <source>
        <dbReference type="Proteomes" id="UP000006512"/>
    </source>
</evidence>
<proteinExistence type="predicted"/>
<accession>F4QGT7</accession>
<keyword evidence="3" id="KW-1185">Reference proteome</keyword>
<dbReference type="PIRSF" id="PIRSF030561">
    <property type="entry name" value="UCP030561"/>
    <property type="match status" value="1"/>
</dbReference>
<dbReference type="Proteomes" id="UP000006512">
    <property type="component" value="Unassembled WGS sequence"/>
</dbReference>
<evidence type="ECO:0000313" key="2">
    <source>
        <dbReference type="EMBL" id="EGF92539.1"/>
    </source>
</evidence>
<evidence type="ECO:0000259" key="1">
    <source>
        <dbReference type="Pfam" id="PF12680"/>
    </source>
</evidence>
<dbReference type="STRING" id="715226.ABI_09760"/>
<dbReference type="InterPro" id="IPR032710">
    <property type="entry name" value="NTF2-like_dom_sf"/>
</dbReference>
<dbReference type="Gene3D" id="3.10.450.50">
    <property type="match status" value="1"/>
</dbReference>
<dbReference type="Pfam" id="PF12680">
    <property type="entry name" value="SnoaL_2"/>
    <property type="match status" value="1"/>
</dbReference>
<organism evidence="2 3">
    <name type="scientific">Asticcacaulis biprosthecium C19</name>
    <dbReference type="NCBI Taxonomy" id="715226"/>
    <lineage>
        <taxon>Bacteria</taxon>
        <taxon>Pseudomonadati</taxon>
        <taxon>Pseudomonadota</taxon>
        <taxon>Alphaproteobacteria</taxon>
        <taxon>Caulobacterales</taxon>
        <taxon>Caulobacteraceae</taxon>
        <taxon>Asticcacaulis</taxon>
    </lineage>
</organism>
<dbReference type="OrthoDB" id="9799296at2"/>
<dbReference type="EMBL" id="GL883077">
    <property type="protein sequence ID" value="EGF92539.1"/>
    <property type="molecule type" value="Genomic_DNA"/>
</dbReference>
<gene>
    <name evidence="2" type="ORF">ABI_09760</name>
</gene>
<dbReference type="HOGENOM" id="CLU_135625_2_0_5"/>
<protein>
    <recommendedName>
        <fullName evidence="1">SnoaL-like domain-containing protein</fullName>
    </recommendedName>
</protein>
<reference evidence="3" key="1">
    <citation type="submission" date="2011-03" db="EMBL/GenBank/DDBJ databases">
        <title>Draft genome sequence of Brevundimonas diminuta.</title>
        <authorList>
            <person name="Brown P.J.B."/>
            <person name="Buechlein A."/>
            <person name="Hemmerich C."/>
            <person name="Brun Y.V."/>
        </authorList>
    </citation>
    <scope>NUCLEOTIDE SEQUENCE [LARGE SCALE GENOMIC DNA]</scope>
    <source>
        <strain evidence="3">C19</strain>
    </source>
</reference>
<name>F4QGT7_9CAUL</name>
<dbReference type="InterPro" id="IPR037401">
    <property type="entry name" value="SnoaL-like"/>
</dbReference>
<dbReference type="InterPro" id="IPR008317">
    <property type="entry name" value="UCP030561"/>
</dbReference>
<feature type="domain" description="SnoaL-like" evidence="1">
    <location>
        <begin position="20"/>
        <end position="115"/>
    </location>
</feature>
<sequence length="131" mass="14852">MENRIILDEGLSPEQIVAGQLAAYNARDIEMFMSFWELDAEIYQHPDTLLARGYGDIRARHVVRFLEPDLKAVLVSRTVMGNRVVDIERVTRNFPDGKGEVDVAGIYEVLHGRIRKAWFLTGPPRMAVAKA</sequence>